<dbReference type="PANTHER" id="PTHR13822:SF10">
    <property type="entry name" value="ATP SYNTHASE EPSILON CHAIN, CHLOROPLASTIC"/>
    <property type="match status" value="1"/>
</dbReference>
<dbReference type="CDD" id="cd12152">
    <property type="entry name" value="F1-ATPase_delta"/>
    <property type="match status" value="1"/>
</dbReference>
<dbReference type="Gene3D" id="2.60.15.10">
    <property type="entry name" value="F0F1 ATP synthase delta/epsilon subunit, N-terminal"/>
    <property type="match status" value="1"/>
</dbReference>
<feature type="domain" description="ATP synthase F1 complex delta/epsilon subunit N-terminal" evidence="10">
    <location>
        <begin position="1"/>
        <end position="78"/>
    </location>
</feature>
<sequence length="80" mass="8437">MTLEILTPDKKVFSGEATSVTVPGTQGSFTVLNNHAPIISTLEAGEVKVKGNQGMETFHINGGVIEVLKNKVVLLAESLS</sequence>
<dbReference type="GO" id="GO:0046933">
    <property type="term" value="F:proton-transporting ATP synthase activity, rotational mechanism"/>
    <property type="evidence" value="ECO:0007669"/>
    <property type="project" value="InterPro"/>
</dbReference>
<accession>A0A4R3KJJ1</accession>
<dbReference type="AlphaFoldDB" id="A0A4R3KJJ1"/>
<keyword evidence="12" id="KW-1185">Reference proteome</keyword>
<evidence type="ECO:0000313" key="11">
    <source>
        <dbReference type="EMBL" id="TCS83891.1"/>
    </source>
</evidence>
<evidence type="ECO:0000313" key="12">
    <source>
        <dbReference type="Proteomes" id="UP000295807"/>
    </source>
</evidence>
<keyword evidence="8 9" id="KW-0066">ATP synthesis</keyword>
<evidence type="ECO:0000256" key="4">
    <source>
        <dbReference type="ARBA" id="ARBA00022448"/>
    </source>
</evidence>
<gene>
    <name evidence="11" type="ORF">EDD80_1265</name>
</gene>
<dbReference type="RefSeq" id="WP_132130793.1">
    <property type="nucleotide sequence ID" value="NZ_CP042432.1"/>
</dbReference>
<dbReference type="Proteomes" id="UP000295807">
    <property type="component" value="Unassembled WGS sequence"/>
</dbReference>
<evidence type="ECO:0000256" key="1">
    <source>
        <dbReference type="ARBA" id="ARBA00003543"/>
    </source>
</evidence>
<dbReference type="EMBL" id="SMAD01000026">
    <property type="protein sequence ID" value="TCS83891.1"/>
    <property type="molecule type" value="Genomic_DNA"/>
</dbReference>
<keyword evidence="4 9" id="KW-0813">Transport</keyword>
<dbReference type="InterPro" id="IPR036771">
    <property type="entry name" value="ATPsynth_dsu/esu_N"/>
</dbReference>
<dbReference type="PANTHER" id="PTHR13822">
    <property type="entry name" value="ATP SYNTHASE DELTA/EPSILON CHAIN"/>
    <property type="match status" value="1"/>
</dbReference>
<dbReference type="GO" id="GO:0045259">
    <property type="term" value="C:proton-transporting ATP synthase complex"/>
    <property type="evidence" value="ECO:0007669"/>
    <property type="project" value="UniProtKB-KW"/>
</dbReference>
<dbReference type="InterPro" id="IPR020546">
    <property type="entry name" value="ATP_synth_F1_dsu/esu_N"/>
</dbReference>
<proteinExistence type="inferred from homology"/>
<dbReference type="InterPro" id="IPR001469">
    <property type="entry name" value="ATP_synth_F1_dsu/esu"/>
</dbReference>
<keyword evidence="5 9" id="KW-0406">Ion transport</keyword>
<comment type="caution">
    <text evidence="11">The sequence shown here is derived from an EMBL/GenBank/DDBJ whole genome shotgun (WGS) entry which is preliminary data.</text>
</comment>
<evidence type="ECO:0000256" key="2">
    <source>
        <dbReference type="ARBA" id="ARBA00004184"/>
    </source>
</evidence>
<evidence type="ECO:0000256" key="9">
    <source>
        <dbReference type="RuleBase" id="RU003656"/>
    </source>
</evidence>
<organism evidence="11 12">
    <name type="scientific">Anseongella ginsenosidimutans</name>
    <dbReference type="NCBI Taxonomy" id="496056"/>
    <lineage>
        <taxon>Bacteria</taxon>
        <taxon>Pseudomonadati</taxon>
        <taxon>Bacteroidota</taxon>
        <taxon>Sphingobacteriia</taxon>
        <taxon>Sphingobacteriales</taxon>
        <taxon>Sphingobacteriaceae</taxon>
        <taxon>Anseongella</taxon>
    </lineage>
</organism>
<evidence type="ECO:0000259" key="10">
    <source>
        <dbReference type="Pfam" id="PF02823"/>
    </source>
</evidence>
<protein>
    <submittedName>
        <fullName evidence="11">ATP synthase F1 subcomplex epsilon subunit</fullName>
    </submittedName>
</protein>
<dbReference type="SUPFAM" id="SSF51344">
    <property type="entry name" value="Epsilon subunit of F1F0-ATP synthase N-terminal domain"/>
    <property type="match status" value="1"/>
</dbReference>
<dbReference type="GO" id="GO:0012505">
    <property type="term" value="C:endomembrane system"/>
    <property type="evidence" value="ECO:0007669"/>
    <property type="project" value="UniProtKB-SubCell"/>
</dbReference>
<keyword evidence="6" id="KW-0472">Membrane</keyword>
<dbReference type="Pfam" id="PF02823">
    <property type="entry name" value="ATP-synt_DE_N"/>
    <property type="match status" value="1"/>
</dbReference>
<dbReference type="OrthoDB" id="5294255at2"/>
<evidence type="ECO:0000256" key="5">
    <source>
        <dbReference type="ARBA" id="ARBA00023065"/>
    </source>
</evidence>
<comment type="subcellular location">
    <subcellularLocation>
        <location evidence="2">Endomembrane system</location>
        <topology evidence="2">Peripheral membrane protein</topology>
    </subcellularLocation>
</comment>
<comment type="subunit">
    <text evidence="9">F-type ATPases have 2 components, CF(1) - the catalytic core - and CF(0) - the membrane proton channel. CF(1) has five subunits: alpha(3), beta(3), gamma(1), delta(1), epsilon(1). CF(0) has three main subunits: a, b and c.</text>
</comment>
<keyword evidence="7 9" id="KW-0139">CF(1)</keyword>
<reference evidence="11 12" key="1">
    <citation type="submission" date="2019-03" db="EMBL/GenBank/DDBJ databases">
        <title>Genomic Encyclopedia of Type Strains, Phase IV (KMG-IV): sequencing the most valuable type-strain genomes for metagenomic binning, comparative biology and taxonomic classification.</title>
        <authorList>
            <person name="Goeker M."/>
        </authorList>
    </citation>
    <scope>NUCLEOTIDE SEQUENCE [LARGE SCALE GENOMIC DNA]</scope>
    <source>
        <strain evidence="11 12">DSM 21100</strain>
    </source>
</reference>
<dbReference type="NCBIfam" id="TIGR01216">
    <property type="entry name" value="ATP_synt_epsi"/>
    <property type="match status" value="1"/>
</dbReference>
<comment type="similarity">
    <text evidence="3 9">Belongs to the ATPase epsilon chain family.</text>
</comment>
<comment type="function">
    <text evidence="1">Produces ATP from ADP in the presence of a proton gradient across the membrane.</text>
</comment>
<evidence type="ECO:0000256" key="6">
    <source>
        <dbReference type="ARBA" id="ARBA00023136"/>
    </source>
</evidence>
<name>A0A4R3KJJ1_9SPHI</name>
<evidence type="ECO:0000256" key="7">
    <source>
        <dbReference type="ARBA" id="ARBA00023196"/>
    </source>
</evidence>
<evidence type="ECO:0000256" key="3">
    <source>
        <dbReference type="ARBA" id="ARBA00005712"/>
    </source>
</evidence>
<evidence type="ECO:0000256" key="8">
    <source>
        <dbReference type="ARBA" id="ARBA00023310"/>
    </source>
</evidence>